<dbReference type="RefSeq" id="WP_092647231.1">
    <property type="nucleotide sequence ID" value="NZ_FNPX01000015.1"/>
</dbReference>
<sequence length="149" mass="15925">MLRLIAIIALPLPLLLVSCAPTPAPVWLKPGTASLRAEQDFLACAAQARRDFPERHRIATAPRVTIGGGLCRSGLCVGVNDTPDVFDTDHNEPLRQRAVEVCMQAQGYRQENLPACPAGPVAALQSMPFDTRGLCVANGRIAAPWAGPF</sequence>
<feature type="chain" id="PRO_5011736770" description="Lipoprotein" evidence="1">
    <location>
        <begin position="25"/>
        <end position="149"/>
    </location>
</feature>
<name>A0A1H3T7I7_9RHOB</name>
<feature type="signal peptide" evidence="1">
    <location>
        <begin position="1"/>
        <end position="24"/>
    </location>
</feature>
<keyword evidence="1" id="KW-0732">Signal</keyword>
<gene>
    <name evidence="2" type="ORF">SAMN05444004_11566</name>
</gene>
<evidence type="ECO:0008006" key="4">
    <source>
        <dbReference type="Google" id="ProtNLM"/>
    </source>
</evidence>
<protein>
    <recommendedName>
        <fullName evidence="4">Lipoprotein</fullName>
    </recommendedName>
</protein>
<evidence type="ECO:0000313" key="3">
    <source>
        <dbReference type="Proteomes" id="UP000198914"/>
    </source>
</evidence>
<dbReference type="PROSITE" id="PS51257">
    <property type="entry name" value="PROKAR_LIPOPROTEIN"/>
    <property type="match status" value="1"/>
</dbReference>
<reference evidence="3" key="1">
    <citation type="submission" date="2016-10" db="EMBL/GenBank/DDBJ databases">
        <authorList>
            <person name="Varghese N."/>
            <person name="Submissions S."/>
        </authorList>
    </citation>
    <scope>NUCLEOTIDE SEQUENCE [LARGE SCALE GENOMIC DNA]</scope>
    <source>
        <strain evidence="3">DSM 100420</strain>
    </source>
</reference>
<dbReference type="OrthoDB" id="7274329at2"/>
<dbReference type="Proteomes" id="UP000198914">
    <property type="component" value="Unassembled WGS sequence"/>
</dbReference>
<accession>A0A1H3T7I7</accession>
<dbReference type="EMBL" id="FNPX01000015">
    <property type="protein sequence ID" value="SDZ46206.1"/>
    <property type="molecule type" value="Genomic_DNA"/>
</dbReference>
<evidence type="ECO:0000313" key="2">
    <source>
        <dbReference type="EMBL" id="SDZ46206.1"/>
    </source>
</evidence>
<dbReference type="AlphaFoldDB" id="A0A1H3T7I7"/>
<evidence type="ECO:0000256" key="1">
    <source>
        <dbReference type="SAM" id="SignalP"/>
    </source>
</evidence>
<organism evidence="2 3">
    <name type="scientific">Jannaschia faecimaris</name>
    <dbReference type="NCBI Taxonomy" id="1244108"/>
    <lineage>
        <taxon>Bacteria</taxon>
        <taxon>Pseudomonadati</taxon>
        <taxon>Pseudomonadota</taxon>
        <taxon>Alphaproteobacteria</taxon>
        <taxon>Rhodobacterales</taxon>
        <taxon>Roseobacteraceae</taxon>
        <taxon>Jannaschia</taxon>
    </lineage>
</organism>
<keyword evidence="3" id="KW-1185">Reference proteome</keyword>
<proteinExistence type="predicted"/>
<dbReference type="STRING" id="1244108.SAMN05444004_11566"/>